<evidence type="ECO:0000313" key="1">
    <source>
        <dbReference type="EMBL" id="CAB4866533.1"/>
    </source>
</evidence>
<reference evidence="1" key="1">
    <citation type="submission" date="2020-05" db="EMBL/GenBank/DDBJ databases">
        <authorList>
            <person name="Chiriac C."/>
            <person name="Salcher M."/>
            <person name="Ghai R."/>
            <person name="Kavagutti S V."/>
        </authorList>
    </citation>
    <scope>NUCLEOTIDE SEQUENCE</scope>
</reference>
<accession>A0A6J7DH47</accession>
<protein>
    <submittedName>
        <fullName evidence="1">Unannotated protein</fullName>
    </submittedName>
</protein>
<proteinExistence type="predicted"/>
<name>A0A6J7DH47_9ZZZZ</name>
<gene>
    <name evidence="1" type="ORF">UFOPK3339_00673</name>
</gene>
<organism evidence="1">
    <name type="scientific">freshwater metagenome</name>
    <dbReference type="NCBI Taxonomy" id="449393"/>
    <lineage>
        <taxon>unclassified sequences</taxon>
        <taxon>metagenomes</taxon>
        <taxon>ecological metagenomes</taxon>
    </lineage>
</organism>
<sequence>MVVTYSTEVISEGNHASLAIPDAVLAELGTNRRAPLIITINEHTYRSTAVGVDGQCRVVFPQADRVAANATAGDIVEVKLELDSGHREVELHSDLNAALVAAGLREQFEARTYSTRREFARQVAEAKAEDTRKRRIEKVVAALLA</sequence>
<dbReference type="EMBL" id="CAFBLF010000088">
    <property type="protein sequence ID" value="CAB4866533.1"/>
    <property type="molecule type" value="Genomic_DNA"/>
</dbReference>
<dbReference type="Pfam" id="PF13376">
    <property type="entry name" value="OmdA"/>
    <property type="match status" value="1"/>
</dbReference>
<dbReference type="Gene3D" id="2.40.30.100">
    <property type="entry name" value="AF2212/PG0164-like"/>
    <property type="match status" value="1"/>
</dbReference>
<dbReference type="SUPFAM" id="SSF141694">
    <property type="entry name" value="AF2212/PG0164-like"/>
    <property type="match status" value="1"/>
</dbReference>
<dbReference type="InterPro" id="IPR037079">
    <property type="entry name" value="AF2212/PG0164-like_sf"/>
</dbReference>
<dbReference type="AlphaFoldDB" id="A0A6J7DH47"/>